<name>A0ABR3G977_9PEZI</name>
<sequence length="331" mass="36241">MFSSFLPSPCTVDAPCPACFSPPLATTSISTNIHHQPPPSTSITIMFSSSPPPPSPVDAPCLACSSPPLATTSINHSLFHNTTRIPLFVHPSLWSLTHLDLLRVSLTHCPPPTPRPRPSFPYSTRGISPLTLSRFFLSHKYSGDVPPQLQLLSLVSSAVRALSSSYSINYTSNPTLYIGDLPPSILTPFAIVSHSTLPFAALTSPVTRDRDRSRARNRHRCPPVHGPVQPSDIALLLALAQLQHARLPRRESYVVCVLASDESAMKVRGLQAEVKTEYLDVLMEPWRGLPVLEVRVWEVKVENGEEVLDVVRAVGEAAVRLRGRGGPRRRV</sequence>
<protein>
    <submittedName>
        <fullName evidence="1">Uncharacterized protein</fullName>
    </submittedName>
</protein>
<evidence type="ECO:0000313" key="1">
    <source>
        <dbReference type="EMBL" id="KAL0632386.1"/>
    </source>
</evidence>
<reference evidence="1 2" key="1">
    <citation type="submission" date="2024-02" db="EMBL/GenBank/DDBJ databases">
        <title>Discinaceae phylogenomics.</title>
        <authorList>
            <person name="Dirks A.C."/>
            <person name="James T.Y."/>
        </authorList>
    </citation>
    <scope>NUCLEOTIDE SEQUENCE [LARGE SCALE GENOMIC DNA]</scope>
    <source>
        <strain evidence="1 2">ACD0624</strain>
    </source>
</reference>
<dbReference type="Proteomes" id="UP001447188">
    <property type="component" value="Unassembled WGS sequence"/>
</dbReference>
<keyword evidence="2" id="KW-1185">Reference proteome</keyword>
<proteinExistence type="predicted"/>
<gene>
    <name evidence="1" type="ORF">Q9L58_008747</name>
</gene>
<organism evidence="1 2">
    <name type="scientific">Discina gigas</name>
    <dbReference type="NCBI Taxonomy" id="1032678"/>
    <lineage>
        <taxon>Eukaryota</taxon>
        <taxon>Fungi</taxon>
        <taxon>Dikarya</taxon>
        <taxon>Ascomycota</taxon>
        <taxon>Pezizomycotina</taxon>
        <taxon>Pezizomycetes</taxon>
        <taxon>Pezizales</taxon>
        <taxon>Discinaceae</taxon>
        <taxon>Discina</taxon>
    </lineage>
</organism>
<dbReference type="EMBL" id="JBBBZM010000172">
    <property type="protein sequence ID" value="KAL0632386.1"/>
    <property type="molecule type" value="Genomic_DNA"/>
</dbReference>
<comment type="caution">
    <text evidence="1">The sequence shown here is derived from an EMBL/GenBank/DDBJ whole genome shotgun (WGS) entry which is preliminary data.</text>
</comment>
<accession>A0ABR3G977</accession>
<evidence type="ECO:0000313" key="2">
    <source>
        <dbReference type="Proteomes" id="UP001447188"/>
    </source>
</evidence>